<proteinExistence type="predicted"/>
<dbReference type="InterPro" id="IPR021456">
    <property type="entry name" value="DUF3107"/>
</dbReference>
<dbReference type="OrthoDB" id="3268468at2"/>
<evidence type="ECO:0008006" key="3">
    <source>
        <dbReference type="Google" id="ProtNLM"/>
    </source>
</evidence>
<evidence type="ECO:0000313" key="2">
    <source>
        <dbReference type="Proteomes" id="UP001139722"/>
    </source>
</evidence>
<dbReference type="Pfam" id="PF11305">
    <property type="entry name" value="DUF3107"/>
    <property type="match status" value="1"/>
</dbReference>
<keyword evidence="2" id="KW-1185">Reference proteome</keyword>
<gene>
    <name evidence="1" type="ORF">BJ978_003050</name>
</gene>
<reference evidence="1" key="1">
    <citation type="submission" date="2022-06" db="EMBL/GenBank/DDBJ databases">
        <title>Sequencing the genomes of 1000 actinobacteria strains.</title>
        <authorList>
            <person name="Klenk H.-P."/>
        </authorList>
    </citation>
    <scope>NUCLEOTIDE SEQUENCE</scope>
    <source>
        <strain evidence="1">DSM 22016</strain>
    </source>
</reference>
<name>A0A9X2HAF3_9MICO</name>
<protein>
    <recommendedName>
        <fullName evidence="3">DUF3107 domain-containing protein</fullName>
    </recommendedName>
</protein>
<dbReference type="RefSeq" id="WP_156997537.1">
    <property type="nucleotide sequence ID" value="NZ_BAAANU010000001.1"/>
</dbReference>
<dbReference type="Proteomes" id="UP001139722">
    <property type="component" value="Unassembled WGS sequence"/>
</dbReference>
<organism evidence="1 2">
    <name type="scientific">Agromyces terreus</name>
    <dbReference type="NCBI Taxonomy" id="424795"/>
    <lineage>
        <taxon>Bacteria</taxon>
        <taxon>Bacillati</taxon>
        <taxon>Actinomycetota</taxon>
        <taxon>Actinomycetes</taxon>
        <taxon>Micrococcales</taxon>
        <taxon>Microbacteriaceae</taxon>
        <taxon>Agromyces</taxon>
    </lineage>
</organism>
<evidence type="ECO:0000313" key="1">
    <source>
        <dbReference type="EMBL" id="MCP2372374.1"/>
    </source>
</evidence>
<accession>A0A9X2HAF3</accession>
<sequence length="74" mass="7752">MDVRIGIQNSPRELGFESSQSPEEVKAQVAAALAGDAKSLEFVDSKGTVFLVPAAALAYVEISGVEARRVGFVA</sequence>
<dbReference type="EMBL" id="JAMZDY010000001">
    <property type="protein sequence ID" value="MCP2372374.1"/>
    <property type="molecule type" value="Genomic_DNA"/>
</dbReference>
<dbReference type="AlphaFoldDB" id="A0A9X2HAF3"/>
<comment type="caution">
    <text evidence="1">The sequence shown here is derived from an EMBL/GenBank/DDBJ whole genome shotgun (WGS) entry which is preliminary data.</text>
</comment>